<evidence type="ECO:0000256" key="2">
    <source>
        <dbReference type="ARBA" id="ARBA00008841"/>
    </source>
</evidence>
<name>A0ABV0JAL6_9CYAN</name>
<keyword evidence="7" id="KW-1185">Reference proteome</keyword>
<dbReference type="PANTHER" id="PTHR33293:SF1">
    <property type="entry name" value="INSERTION ELEMENT IS1 1 PROTEIN INSB-RELATED"/>
    <property type="match status" value="1"/>
</dbReference>
<organism evidence="5 7">
    <name type="scientific">Trichocoleus desertorum GB2-A4</name>
    <dbReference type="NCBI Taxonomy" id="2933944"/>
    <lineage>
        <taxon>Bacteria</taxon>
        <taxon>Bacillati</taxon>
        <taxon>Cyanobacteriota</taxon>
        <taxon>Cyanophyceae</taxon>
        <taxon>Leptolyngbyales</taxon>
        <taxon>Trichocoleusaceae</taxon>
        <taxon>Trichocoleus</taxon>
    </lineage>
</organism>
<dbReference type="EMBL" id="JAMPKM010000058">
    <property type="protein sequence ID" value="MEP0821008.1"/>
    <property type="molecule type" value="Genomic_DNA"/>
</dbReference>
<dbReference type="Proteomes" id="UP001464891">
    <property type="component" value="Unassembled WGS sequence"/>
</dbReference>
<evidence type="ECO:0000256" key="3">
    <source>
        <dbReference type="ARBA" id="ARBA00022578"/>
    </source>
</evidence>
<comment type="caution">
    <text evidence="5">The sequence shown here is derived from an EMBL/GenBank/DDBJ whole genome shotgun (WGS) entry which is preliminary data.</text>
</comment>
<evidence type="ECO:0000313" key="6">
    <source>
        <dbReference type="EMBL" id="MEP0821008.1"/>
    </source>
</evidence>
<dbReference type="EMBL" id="JAMPKM010000011">
    <property type="protein sequence ID" value="MEP0818818.1"/>
    <property type="molecule type" value="Genomic_DNA"/>
</dbReference>
<evidence type="ECO:0000256" key="4">
    <source>
        <dbReference type="ARBA" id="ARBA00023172"/>
    </source>
</evidence>
<evidence type="ECO:0000256" key="1">
    <source>
        <dbReference type="ARBA" id="ARBA00004091"/>
    </source>
</evidence>
<dbReference type="RefSeq" id="WP_190437301.1">
    <property type="nucleotide sequence ID" value="NZ_JAMPKM010000011.1"/>
</dbReference>
<reference evidence="5 7" key="1">
    <citation type="submission" date="2022-04" db="EMBL/GenBank/DDBJ databases">
        <title>Positive selection, recombination, and allopatry shape intraspecific diversity of widespread and dominant cyanobacteria.</title>
        <authorList>
            <person name="Wei J."/>
            <person name="Shu W."/>
            <person name="Hu C."/>
        </authorList>
    </citation>
    <scope>NUCLEOTIDE SEQUENCE [LARGE SCALE GENOMIC DNA]</scope>
    <source>
        <strain evidence="5 7">GB2-A4</strain>
    </source>
</reference>
<comment type="similarity">
    <text evidence="2">Belongs to the transposase 27 family.</text>
</comment>
<evidence type="ECO:0000313" key="5">
    <source>
        <dbReference type="EMBL" id="MEP0818818.1"/>
    </source>
</evidence>
<evidence type="ECO:0000313" key="7">
    <source>
        <dbReference type="Proteomes" id="UP001464891"/>
    </source>
</evidence>
<keyword evidence="3" id="KW-0815">Transposition</keyword>
<dbReference type="PANTHER" id="PTHR33293">
    <property type="entry name" value="INSERTION ELEMENT IS1 1 PROTEIN INSB-RELATED"/>
    <property type="match status" value="1"/>
</dbReference>
<accession>A0ABV0JAL6</accession>
<dbReference type="InterPro" id="IPR051354">
    <property type="entry name" value="Transposase_27_IS1"/>
</dbReference>
<feature type="non-terminal residue" evidence="5">
    <location>
        <position position="1"/>
    </location>
</feature>
<comment type="function">
    <text evidence="1">Absolutely required for transposition of IS1.</text>
</comment>
<sequence length="98" mass="11818">GDRSSKTFKLLWVIVKCWHCFFYVTDGWKVYSMFIEESDQIVSKTYMTRVEGENTRLRHYLARLHRKTLCYSKSVEMLKCSLRLLLHYLKYRTIPLSA</sequence>
<keyword evidence="4" id="KW-0233">DNA recombination</keyword>
<dbReference type="InterPro" id="IPR005063">
    <property type="entry name" value="Transposase_27"/>
</dbReference>
<gene>
    <name evidence="5" type="ORF">NC998_17100</name>
    <name evidence="6" type="ORF">NC998_28580</name>
</gene>
<proteinExistence type="inferred from homology"/>
<dbReference type="Pfam" id="PF03400">
    <property type="entry name" value="DDE_Tnp_IS1"/>
    <property type="match status" value="1"/>
</dbReference>
<protein>
    <submittedName>
        <fullName evidence="5">IS1 family transposase</fullName>
    </submittedName>
</protein>